<keyword evidence="6" id="KW-1185">Reference proteome</keyword>
<dbReference type="SUPFAM" id="SSF53448">
    <property type="entry name" value="Nucleotide-diphospho-sugar transferases"/>
    <property type="match status" value="1"/>
</dbReference>
<dbReference type="Gene3D" id="3.90.550.10">
    <property type="entry name" value="Spore Coat Polysaccharide Biosynthesis Protein SpsA, Chain A"/>
    <property type="match status" value="1"/>
</dbReference>
<dbReference type="PANTHER" id="PTHR43630:SF2">
    <property type="entry name" value="GLYCOSYLTRANSFERASE"/>
    <property type="match status" value="1"/>
</dbReference>
<feature type="transmembrane region" description="Helical" evidence="2">
    <location>
        <begin position="268"/>
        <end position="285"/>
    </location>
</feature>
<evidence type="ECO:0000256" key="1">
    <source>
        <dbReference type="ARBA" id="ARBA00022679"/>
    </source>
</evidence>
<dbReference type="InterPro" id="IPR029044">
    <property type="entry name" value="Nucleotide-diphossugar_trans"/>
</dbReference>
<keyword evidence="2" id="KW-0812">Transmembrane</keyword>
<dbReference type="EMBL" id="CZDF01000179">
    <property type="protein sequence ID" value="CUR35714.1"/>
    <property type="molecule type" value="Genomic_DNA"/>
</dbReference>
<proteinExistence type="predicted"/>
<dbReference type="Pfam" id="PF02709">
    <property type="entry name" value="Glyco_transf_7C"/>
    <property type="match status" value="1"/>
</dbReference>
<dbReference type="InterPro" id="IPR001173">
    <property type="entry name" value="Glyco_trans_2-like"/>
</dbReference>
<evidence type="ECO:0000313" key="6">
    <source>
        <dbReference type="Proteomes" id="UP000184315"/>
    </source>
</evidence>
<dbReference type="RefSeq" id="WP_367400307.1">
    <property type="nucleotide sequence ID" value="NZ_LN889817.1"/>
</dbReference>
<name>A0A1J1LUL4_9CYAN</name>
<feature type="transmembrane region" description="Helical" evidence="2">
    <location>
        <begin position="246"/>
        <end position="262"/>
    </location>
</feature>
<dbReference type="Pfam" id="PF00535">
    <property type="entry name" value="Glycos_transf_2"/>
    <property type="match status" value="1"/>
</dbReference>
<evidence type="ECO:0000256" key="2">
    <source>
        <dbReference type="SAM" id="Phobius"/>
    </source>
</evidence>
<keyword evidence="1" id="KW-0808">Transferase</keyword>
<dbReference type="PANTHER" id="PTHR43630">
    <property type="entry name" value="POLY-BETA-1,6-N-ACETYL-D-GLUCOSAMINE SYNTHASE"/>
    <property type="match status" value="1"/>
</dbReference>
<dbReference type="InterPro" id="IPR027791">
    <property type="entry name" value="Galactosyl_T_C"/>
</dbReference>
<feature type="domain" description="Galactosyltransferase C-terminal" evidence="4">
    <location>
        <begin position="144"/>
        <end position="202"/>
    </location>
</feature>
<evidence type="ECO:0000259" key="4">
    <source>
        <dbReference type="Pfam" id="PF02709"/>
    </source>
</evidence>
<dbReference type="Proteomes" id="UP000184315">
    <property type="component" value="Unassembled WGS sequence"/>
</dbReference>
<keyword evidence="2" id="KW-1133">Transmembrane helix</keyword>
<evidence type="ECO:0000259" key="3">
    <source>
        <dbReference type="Pfam" id="PF00535"/>
    </source>
</evidence>
<protein>
    <recommendedName>
        <fullName evidence="7">Glycosyl transferase</fullName>
    </recommendedName>
</protein>
<evidence type="ECO:0008006" key="7">
    <source>
        <dbReference type="Google" id="ProtNLM"/>
    </source>
</evidence>
<accession>A0A1J1LUL4</accession>
<dbReference type="AlphaFoldDB" id="A0A1J1LUL4"/>
<evidence type="ECO:0000313" key="5">
    <source>
        <dbReference type="EMBL" id="CUR35714.1"/>
    </source>
</evidence>
<keyword evidence="2" id="KW-0472">Membrane</keyword>
<gene>
    <name evidence="5" type="ORF">PL9214710011</name>
</gene>
<reference evidence="6" key="1">
    <citation type="submission" date="2015-10" db="EMBL/GenBank/DDBJ databases">
        <authorList>
            <person name="Regsiter A."/>
            <person name="william w."/>
        </authorList>
    </citation>
    <scope>NUCLEOTIDE SEQUENCE [LARGE SCALE GENOMIC DNA]</scope>
</reference>
<dbReference type="STRING" id="671072.PL9214710011"/>
<organism evidence="5 6">
    <name type="scientific">Planktothrix tepida PCC 9214</name>
    <dbReference type="NCBI Taxonomy" id="671072"/>
    <lineage>
        <taxon>Bacteria</taxon>
        <taxon>Bacillati</taxon>
        <taxon>Cyanobacteriota</taxon>
        <taxon>Cyanophyceae</taxon>
        <taxon>Oscillatoriophycideae</taxon>
        <taxon>Oscillatoriales</taxon>
        <taxon>Microcoleaceae</taxon>
        <taxon>Planktothrix</taxon>
    </lineage>
</organism>
<sequence length="335" mass="38044">MNSGDLTLSKIGLVAIGRNEGKRLHQCLSSIIGKVENAVYVDSGSTDGSVEIAKSLGVDVIELDLSIPFTAARARNTGFEFLLQKNTELNYIQFVDGDCEIVDGWLNKAQQKLDENPNIAVVCGRRRERFPNASIYNRLCDLEWNTPIGETKACGGDAMMRVEAVQQVSGFNPKLIAGEEPELCVRLRQQGWKIERLDAEMTLHDAQMTRFSQWWKRNLRSGHAYAEGAYLHGKAPEKHWVRESRSIWLWGLIIPLVSIGLIPLTQNWSLLLLLAYPLLTFRIYWNRKLPRDLTAYHRGCYSLSCVISKFPQLQGQFQFYASYLQGKKATLVEYK</sequence>
<feature type="domain" description="Glycosyltransferase 2-like" evidence="3">
    <location>
        <begin position="19"/>
        <end position="137"/>
    </location>
</feature>